<feature type="chain" id="PRO_5046149927" evidence="7">
    <location>
        <begin position="21"/>
        <end position="356"/>
    </location>
</feature>
<comment type="subcellular location">
    <subcellularLocation>
        <location evidence="1">Cell membrane</location>
        <topology evidence="1">Lipid-anchor</topology>
    </subcellularLocation>
</comment>
<reference evidence="9 10" key="1">
    <citation type="journal article" date="2021" name="Sci. Rep.">
        <title>The distribution of antibiotic resistance genes in chicken gut microbiota commensals.</title>
        <authorList>
            <person name="Juricova H."/>
            <person name="Matiasovicova J."/>
            <person name="Kubasova T."/>
            <person name="Cejkova D."/>
            <person name="Rychlik I."/>
        </authorList>
    </citation>
    <scope>NUCLEOTIDE SEQUENCE [LARGE SCALE GENOMIC DNA]</scope>
    <source>
        <strain evidence="9 10">An435</strain>
    </source>
</reference>
<gene>
    <name evidence="9" type="ORF">H6A19_12475</name>
</gene>
<evidence type="ECO:0000256" key="4">
    <source>
        <dbReference type="ARBA" id="ARBA00022729"/>
    </source>
</evidence>
<dbReference type="EMBL" id="JACJLL010000087">
    <property type="protein sequence ID" value="MBM6820142.1"/>
    <property type="molecule type" value="Genomic_DNA"/>
</dbReference>
<evidence type="ECO:0000256" key="2">
    <source>
        <dbReference type="ARBA" id="ARBA00008610"/>
    </source>
</evidence>
<evidence type="ECO:0000313" key="9">
    <source>
        <dbReference type="EMBL" id="MBM6820142.1"/>
    </source>
</evidence>
<keyword evidence="3" id="KW-1003">Cell membrane</keyword>
<evidence type="ECO:0000256" key="5">
    <source>
        <dbReference type="ARBA" id="ARBA00023136"/>
    </source>
</evidence>
<sequence length="356" mass="38244">MKKKVIALALSALMVTGLVGCGSDNNSSTSEGSTLKVGMVTDTGTIDDKSFNQGTWEGIEKAEKEFGLETTFMQPNGESESSYLTEIQNLYDSGYKFIVTPGYKFETAIYKAQSQYEDAKFVLIDGEPNDGNDNYVVADNTVAIYFAEEQSGFIAGVAAAVELQTGDFGFIGGMEVPSVKKFNYGFQQGVAYANEHYGTNISLKAENIVYSGSFSDTALGQQLAAQMYDSGVKAIFTAAAGVNIGVITEAKSRVVNGEEAWVIGVDSDQYDDGIYEGNKSVVLTSAIKKIQEAAYEIIENEINGEFPGGQVLRFDATHDAVGIPSENPNLSEDTITKVNEVTDAIKSGEIEVKTEL</sequence>
<dbReference type="Pfam" id="PF02608">
    <property type="entry name" value="Bmp"/>
    <property type="match status" value="1"/>
</dbReference>
<keyword evidence="5" id="KW-0472">Membrane</keyword>
<dbReference type="CDD" id="cd06354">
    <property type="entry name" value="PBP1_PrnA-like"/>
    <property type="match status" value="1"/>
</dbReference>
<feature type="domain" description="ABC transporter substrate-binding protein PnrA-like" evidence="8">
    <location>
        <begin position="37"/>
        <end position="353"/>
    </location>
</feature>
<feature type="signal peptide" evidence="7">
    <location>
        <begin position="1"/>
        <end position="20"/>
    </location>
</feature>
<dbReference type="RefSeq" id="WP_133015098.1">
    <property type="nucleotide sequence ID" value="NZ_JACJLL010000087.1"/>
</dbReference>
<evidence type="ECO:0000256" key="6">
    <source>
        <dbReference type="ARBA" id="ARBA00023288"/>
    </source>
</evidence>
<dbReference type="PANTHER" id="PTHR34296:SF2">
    <property type="entry name" value="ABC TRANSPORTER GUANOSINE-BINDING PROTEIN NUPN"/>
    <property type="match status" value="1"/>
</dbReference>
<dbReference type="SUPFAM" id="SSF53822">
    <property type="entry name" value="Periplasmic binding protein-like I"/>
    <property type="match status" value="1"/>
</dbReference>
<keyword evidence="10" id="KW-1185">Reference proteome</keyword>
<accession>A0ABS2FJF3</accession>
<dbReference type="Proteomes" id="UP000767334">
    <property type="component" value="Unassembled WGS sequence"/>
</dbReference>
<dbReference type="InterPro" id="IPR028082">
    <property type="entry name" value="Peripla_BP_I"/>
</dbReference>
<comment type="similarity">
    <text evidence="2">Belongs to the BMP lipoprotein family.</text>
</comment>
<organism evidence="9 10">
    <name type="scientific">Clostridium saudiense</name>
    <dbReference type="NCBI Taxonomy" id="1414720"/>
    <lineage>
        <taxon>Bacteria</taxon>
        <taxon>Bacillati</taxon>
        <taxon>Bacillota</taxon>
        <taxon>Clostridia</taxon>
        <taxon>Eubacteriales</taxon>
        <taxon>Clostridiaceae</taxon>
        <taxon>Clostridium</taxon>
    </lineage>
</organism>
<dbReference type="PANTHER" id="PTHR34296">
    <property type="entry name" value="TRANSCRIPTIONAL ACTIVATOR PROTEIN MED"/>
    <property type="match status" value="1"/>
</dbReference>
<dbReference type="InterPro" id="IPR003760">
    <property type="entry name" value="PnrA-like"/>
</dbReference>
<dbReference type="InterPro" id="IPR050957">
    <property type="entry name" value="BMP_lipoprotein"/>
</dbReference>
<keyword evidence="6" id="KW-0449">Lipoprotein</keyword>
<evidence type="ECO:0000256" key="1">
    <source>
        <dbReference type="ARBA" id="ARBA00004193"/>
    </source>
</evidence>
<dbReference type="PROSITE" id="PS51257">
    <property type="entry name" value="PROKAR_LIPOPROTEIN"/>
    <property type="match status" value="1"/>
</dbReference>
<proteinExistence type="inferred from homology"/>
<keyword evidence="4 7" id="KW-0732">Signal</keyword>
<protein>
    <submittedName>
        <fullName evidence="9">BMP family ABC transporter substrate-binding protein</fullName>
    </submittedName>
</protein>
<name>A0ABS2FJF3_9CLOT</name>
<evidence type="ECO:0000259" key="8">
    <source>
        <dbReference type="Pfam" id="PF02608"/>
    </source>
</evidence>
<dbReference type="Gene3D" id="3.40.50.2300">
    <property type="match status" value="2"/>
</dbReference>
<evidence type="ECO:0000313" key="10">
    <source>
        <dbReference type="Proteomes" id="UP000767334"/>
    </source>
</evidence>
<evidence type="ECO:0000256" key="7">
    <source>
        <dbReference type="SAM" id="SignalP"/>
    </source>
</evidence>
<comment type="caution">
    <text evidence="9">The sequence shown here is derived from an EMBL/GenBank/DDBJ whole genome shotgun (WGS) entry which is preliminary data.</text>
</comment>
<evidence type="ECO:0000256" key="3">
    <source>
        <dbReference type="ARBA" id="ARBA00022475"/>
    </source>
</evidence>